<evidence type="ECO:0000313" key="9">
    <source>
        <dbReference type="EMBL" id="QBI37901.1"/>
    </source>
</evidence>
<dbReference type="EMBL" id="MG744346">
    <property type="protein sequence ID" value="QBI37901.1"/>
    <property type="molecule type" value="Genomic_DNA"/>
</dbReference>
<reference evidence="9" key="1">
    <citation type="submission" date="2018-01" db="EMBL/GenBank/DDBJ databases">
        <title>Mitochondrial genome sequences of Tetrahymena rostrata.</title>
        <authorList>
            <person name="Billman-Jacobe H."/>
            <person name="Young N."/>
        </authorList>
    </citation>
    <scope>NUCLEOTIDE SEQUENCE</scope>
    <source>
        <strain evidence="9">TRAUS</strain>
    </source>
</reference>
<evidence type="ECO:0000259" key="8">
    <source>
        <dbReference type="PROSITE" id="PS50857"/>
    </source>
</evidence>
<evidence type="ECO:0000256" key="3">
    <source>
        <dbReference type="ARBA" id="ARBA00007866"/>
    </source>
</evidence>
<feature type="transmembrane region" description="Helical" evidence="7">
    <location>
        <begin position="35"/>
        <end position="56"/>
    </location>
</feature>
<evidence type="ECO:0000256" key="6">
    <source>
        <dbReference type="ARBA" id="ARBA00049512"/>
    </source>
</evidence>
<evidence type="ECO:0000256" key="4">
    <source>
        <dbReference type="ARBA" id="ARBA00023136"/>
    </source>
</evidence>
<dbReference type="GO" id="GO:0004129">
    <property type="term" value="F:cytochrome-c oxidase activity"/>
    <property type="evidence" value="ECO:0007669"/>
    <property type="project" value="UniProtKB-EC"/>
</dbReference>
<protein>
    <recommendedName>
        <fullName evidence="5">Cytochrome c oxidase polypeptide II</fullName>
    </recommendedName>
</protein>
<evidence type="ECO:0000256" key="5">
    <source>
        <dbReference type="ARBA" id="ARBA00031389"/>
    </source>
</evidence>
<dbReference type="InterPro" id="IPR008972">
    <property type="entry name" value="Cupredoxin"/>
</dbReference>
<comment type="similarity">
    <text evidence="3">Belongs to the cytochrome c oxidase subunit 2 family.</text>
</comment>
<evidence type="ECO:0000256" key="1">
    <source>
        <dbReference type="ARBA" id="ARBA00001935"/>
    </source>
</evidence>
<dbReference type="InterPro" id="IPR045187">
    <property type="entry name" value="CcO_II"/>
</dbReference>
<dbReference type="PANTHER" id="PTHR22888:SF9">
    <property type="entry name" value="CYTOCHROME C OXIDASE SUBUNIT 2"/>
    <property type="match status" value="1"/>
</dbReference>
<dbReference type="GO" id="GO:0016020">
    <property type="term" value="C:membrane"/>
    <property type="evidence" value="ECO:0007669"/>
    <property type="project" value="UniProtKB-SubCell"/>
</dbReference>
<dbReference type="Gene3D" id="2.60.40.420">
    <property type="entry name" value="Cupredoxins - blue copper proteins"/>
    <property type="match status" value="1"/>
</dbReference>
<evidence type="ECO:0000313" key="10">
    <source>
        <dbReference type="EMBL" id="QGS65280.1"/>
    </source>
</evidence>
<dbReference type="GO" id="GO:0005507">
    <property type="term" value="F:copper ion binding"/>
    <property type="evidence" value="ECO:0007669"/>
    <property type="project" value="InterPro"/>
</dbReference>
<name>A0A650DE38_TETRO</name>
<keyword evidence="7" id="KW-0812">Transmembrane</keyword>
<feature type="domain" description="Cytochrome oxidase subunit II copper A binding" evidence="8">
    <location>
        <begin position="445"/>
        <end position="561"/>
    </location>
</feature>
<organism evidence="10">
    <name type="scientific">Tetrahymena rostrata</name>
    <dbReference type="NCBI Taxonomy" id="5909"/>
    <lineage>
        <taxon>Eukaryota</taxon>
        <taxon>Sar</taxon>
        <taxon>Alveolata</taxon>
        <taxon>Ciliophora</taxon>
        <taxon>Intramacronucleata</taxon>
        <taxon>Oligohymenophorea</taxon>
        <taxon>Hymenostomatida</taxon>
        <taxon>Tetrahymenina</taxon>
        <taxon>Tetrahymenidae</taxon>
        <taxon>Tetrahymena</taxon>
    </lineage>
</organism>
<keyword evidence="10" id="KW-0496">Mitochondrion</keyword>
<dbReference type="SUPFAM" id="SSF49503">
    <property type="entry name" value="Cupredoxins"/>
    <property type="match status" value="1"/>
</dbReference>
<dbReference type="Pfam" id="PF00116">
    <property type="entry name" value="COX2"/>
    <property type="match status" value="1"/>
</dbReference>
<dbReference type="AlphaFoldDB" id="A0A650DE38"/>
<keyword evidence="4 7" id="KW-0472">Membrane</keyword>
<keyword evidence="7" id="KW-1133">Transmembrane helix</keyword>
<sequence length="587" mass="70119">MWGNLWTEASYQLNFNIGFSSLRSDVLIHLAQWQYWWWFWFALVWSFYYFIILRVVRYRVLKMRPKIATSYRPHGKWGDFLACIIPLIWCINILTNSNLILRLIEWQNESSLFTVRVRARQWYWIYKFELKNFTDILSAPKNIGNNRWQINTFGELQTADDYLHVLQLRSQNKWVKNYWNRSLQETGKTNKSHVISPQEQLRLNLINQYKSLNILNSISNNTPMFNSNLNIDNDIINININNITSKKTLLNDKTSQIDSISYLNNSSWSNYDIDISHNYPFLKEFEYNIFNGSTINLNKKQVNSDSKQIFKNFIYDKPQNSVIQDFTKLVKHEDFDEYSRWIKRSPGEILPLRIIKFPIGLETINDNNEHLFKFRFNNNSSKLQPKIVQDTIYLTLKQKRYNRKKIVSPQVKYYKDENNNKTDVTRYSGKPYLSNDKILKQSVYDTTTQYKLIKKNKKRGELIPVTLARRLIRTKKTLVLPAHVNITIITNSYDIVHSWFIPGLGIKLDCVPGRSTHHTFFIDNVGFYYGQCAEICGRYHHHMPIRVCALPFEHFLIWWNTFGLPKMLNTVSKKRFETHYEMRKYSW</sequence>
<reference evidence="10" key="2">
    <citation type="submission" date="2019-06" db="EMBL/GenBank/DDBJ databases">
        <title>Mitochondrial genome of Tetrahymena rostrata TRAUS.</title>
        <authorList>
            <person name="Watt A.E."/>
            <person name="Billman-Jacobe H."/>
            <person name="Young N.D."/>
        </authorList>
    </citation>
    <scope>NUCLEOTIDE SEQUENCE</scope>
    <source>
        <strain evidence="10">TRAUS</strain>
    </source>
</reference>
<evidence type="ECO:0000256" key="7">
    <source>
        <dbReference type="SAM" id="Phobius"/>
    </source>
</evidence>
<evidence type="ECO:0000256" key="2">
    <source>
        <dbReference type="ARBA" id="ARBA00004370"/>
    </source>
</evidence>
<dbReference type="GO" id="GO:0042773">
    <property type="term" value="P:ATP synthesis coupled electron transport"/>
    <property type="evidence" value="ECO:0007669"/>
    <property type="project" value="TreeGrafter"/>
</dbReference>
<accession>A0A650DE38</accession>
<comment type="cofactor">
    <cofactor evidence="1">
        <name>Cu cation</name>
        <dbReference type="ChEBI" id="CHEBI:23378"/>
    </cofactor>
</comment>
<gene>
    <name evidence="10" type="primary">cox2</name>
</gene>
<comment type="subcellular location">
    <subcellularLocation>
        <location evidence="2">Membrane</location>
    </subcellularLocation>
</comment>
<dbReference type="PROSITE" id="PS50857">
    <property type="entry name" value="COX2_CUA"/>
    <property type="match status" value="1"/>
</dbReference>
<geneLocation type="mitochondrion" evidence="10"/>
<dbReference type="InterPro" id="IPR002429">
    <property type="entry name" value="CcO_II-like_C"/>
</dbReference>
<dbReference type="EMBL" id="MN025427">
    <property type="protein sequence ID" value="QGS65280.1"/>
    <property type="molecule type" value="Genomic_DNA"/>
</dbReference>
<comment type="catalytic activity">
    <reaction evidence="6">
        <text>4 Fe(II)-[cytochrome c] + O2 + 8 H(+)(in) = 4 Fe(III)-[cytochrome c] + 2 H2O + 4 H(+)(out)</text>
        <dbReference type="Rhea" id="RHEA:11436"/>
        <dbReference type="Rhea" id="RHEA-COMP:10350"/>
        <dbReference type="Rhea" id="RHEA-COMP:14399"/>
        <dbReference type="ChEBI" id="CHEBI:15377"/>
        <dbReference type="ChEBI" id="CHEBI:15378"/>
        <dbReference type="ChEBI" id="CHEBI:15379"/>
        <dbReference type="ChEBI" id="CHEBI:29033"/>
        <dbReference type="ChEBI" id="CHEBI:29034"/>
        <dbReference type="EC" id="7.1.1.9"/>
    </reaction>
    <physiologicalReaction direction="left-to-right" evidence="6">
        <dbReference type="Rhea" id="RHEA:11437"/>
    </physiologicalReaction>
</comment>
<dbReference type="PANTHER" id="PTHR22888">
    <property type="entry name" value="CYTOCHROME C OXIDASE, SUBUNIT II"/>
    <property type="match status" value="1"/>
</dbReference>
<proteinExistence type="inferred from homology"/>
<feature type="transmembrane region" description="Helical" evidence="7">
    <location>
        <begin position="77"/>
        <end position="95"/>
    </location>
</feature>